<feature type="region of interest" description="Disordered" evidence="4">
    <location>
        <begin position="309"/>
        <end position="407"/>
    </location>
</feature>
<dbReference type="PANTHER" id="PTHR16023:SF0">
    <property type="entry name" value="PROTEIN VAC14 HOMOLOG"/>
    <property type="match status" value="1"/>
</dbReference>
<comment type="subcellular location">
    <subcellularLocation>
        <location evidence="1">Endomembrane system</location>
    </subcellularLocation>
</comment>
<name>A0A2A9MAZ5_BESBE</name>
<dbReference type="GO" id="GO:0070772">
    <property type="term" value="C:PAS complex"/>
    <property type="evidence" value="ECO:0007669"/>
    <property type="project" value="InterPro"/>
</dbReference>
<organism evidence="6 7">
    <name type="scientific">Besnoitia besnoiti</name>
    <name type="common">Apicomplexan protozoan</name>
    <dbReference type="NCBI Taxonomy" id="94643"/>
    <lineage>
        <taxon>Eukaryota</taxon>
        <taxon>Sar</taxon>
        <taxon>Alveolata</taxon>
        <taxon>Apicomplexa</taxon>
        <taxon>Conoidasida</taxon>
        <taxon>Coccidia</taxon>
        <taxon>Eucoccidiorida</taxon>
        <taxon>Eimeriorina</taxon>
        <taxon>Sarcocystidae</taxon>
        <taxon>Besnoitia</taxon>
    </lineage>
</organism>
<feature type="compositionally biased region" description="Basic and acidic residues" evidence="4">
    <location>
        <begin position="679"/>
        <end position="695"/>
    </location>
</feature>
<dbReference type="STRING" id="94643.A0A2A9MAZ5"/>
<keyword evidence="2" id="KW-0677">Repeat</keyword>
<evidence type="ECO:0000313" key="7">
    <source>
        <dbReference type="Proteomes" id="UP000224006"/>
    </source>
</evidence>
<reference evidence="6 7" key="1">
    <citation type="submission" date="2017-09" db="EMBL/GenBank/DDBJ databases">
        <title>Genome sequencing of Besnoitia besnoiti strain Bb-Ger1.</title>
        <authorList>
            <person name="Schares G."/>
            <person name="Venepally P."/>
            <person name="Lorenzi H.A."/>
        </authorList>
    </citation>
    <scope>NUCLEOTIDE SEQUENCE [LARGE SCALE GENOMIC DNA]</scope>
    <source>
        <strain evidence="6 7">Bb-Ger1</strain>
    </source>
</reference>
<sequence>MMGSGLVFDVRQAIDVLVFYLHLHAPSSRPTTSVSPFSLPLALAPSAGVPVAPSSEASRVVCRLCLQWLCLVLLQKRQAIFRAGLDTLLIQACLTAVRFAEREQGCEGEGEGDDERHTASTRGACSSAFGSSSLYVASSVAYGAKRYHTPAAAHRTPLSESAKDRDTSGIEESSVHEADRKLSGNAGVHSSISPSASLESAFHEVVSGRNRHQQSRRRRRKSENEDEHMTEMALRILASLTDEGQHVFDKFVELLLQSFEVDRRVMDTRGRLMLRHFCDFLDPQKLYEVVAASLAHRASRLEAATFGHGCGDSTAPSEDSATETASPERVWGGEQLTGHTRWKAVSEGGESGEGRRRGGSTTNRETTGAEETEGQSARGDAKGTRETALPTEDAGAERDSGRQGGAGARSAAEVLQFMHQAVQIFNWILLAAPETQALRESMLQDGEASLFRRLLPAWMHNPVATLALSLRLRQHRLAVALVQRLAALGSLPLQVYVQLDQLVLLFESPSFVSVRLLLLQPQDHPDLVQALVGLSLLLPQNGAYELLHRRLSLLSCSAASALSSPYSASSYVHPPKQISSSQDARGQLENDVAAMTLVEDACRWFDRLRLVHNAALSLEDTQEVLSAPSILEVCPMSSLEAQAFTSFQSLSDAGVTSHRRRDSRAPSGRDLASAGGGRHGSDTRSAVDEREERQVEGPTSEQHSNDRTAGGE</sequence>
<feature type="region of interest" description="Disordered" evidence="4">
    <location>
        <begin position="652"/>
        <end position="712"/>
    </location>
</feature>
<proteinExistence type="predicted"/>
<dbReference type="KEGG" id="bbes:BESB_014660"/>
<feature type="compositionally biased region" description="Basic and acidic residues" evidence="4">
    <location>
        <begin position="161"/>
        <end position="182"/>
    </location>
</feature>
<dbReference type="InterPro" id="IPR021841">
    <property type="entry name" value="VAC14_Fig4p-bd"/>
</dbReference>
<evidence type="ECO:0000259" key="5">
    <source>
        <dbReference type="Pfam" id="PF11916"/>
    </source>
</evidence>
<evidence type="ECO:0000313" key="6">
    <source>
        <dbReference type="EMBL" id="PFH32853.1"/>
    </source>
</evidence>
<feature type="region of interest" description="Disordered" evidence="4">
    <location>
        <begin position="152"/>
        <end position="228"/>
    </location>
</feature>
<feature type="compositionally biased region" description="Polar residues" evidence="4">
    <location>
        <begin position="314"/>
        <end position="325"/>
    </location>
</feature>
<dbReference type="GO" id="GO:0010008">
    <property type="term" value="C:endosome membrane"/>
    <property type="evidence" value="ECO:0007669"/>
    <property type="project" value="TreeGrafter"/>
</dbReference>
<evidence type="ECO:0000256" key="1">
    <source>
        <dbReference type="ARBA" id="ARBA00004308"/>
    </source>
</evidence>
<feature type="compositionally biased region" description="Basic residues" evidence="4">
    <location>
        <begin position="209"/>
        <end position="221"/>
    </location>
</feature>
<keyword evidence="7" id="KW-1185">Reference proteome</keyword>
<feature type="compositionally biased region" description="Low complexity" evidence="4">
    <location>
        <begin position="190"/>
        <end position="200"/>
    </location>
</feature>
<gene>
    <name evidence="6" type="ORF">BESB_014660</name>
</gene>
<dbReference type="InterPro" id="IPR026825">
    <property type="entry name" value="Vac14"/>
</dbReference>
<dbReference type="AlphaFoldDB" id="A0A2A9MAZ5"/>
<dbReference type="Pfam" id="PF11916">
    <property type="entry name" value="Vac14_Fig4_bd"/>
    <property type="match status" value="1"/>
</dbReference>
<feature type="domain" description="Vacuolar protein 14 C-terminal Fig4-binding" evidence="5">
    <location>
        <begin position="414"/>
        <end position="552"/>
    </location>
</feature>
<protein>
    <submittedName>
        <fullName evidence="6">HEAT repeat-containing protein</fullName>
    </submittedName>
</protein>
<dbReference type="EMBL" id="NWUJ01000010">
    <property type="protein sequence ID" value="PFH32853.1"/>
    <property type="molecule type" value="Genomic_DNA"/>
</dbReference>
<dbReference type="Proteomes" id="UP000224006">
    <property type="component" value="Chromosome IX"/>
</dbReference>
<accession>A0A2A9MAZ5</accession>
<evidence type="ECO:0000256" key="3">
    <source>
        <dbReference type="ARBA" id="ARBA00023136"/>
    </source>
</evidence>
<keyword evidence="3" id="KW-0472">Membrane</keyword>
<dbReference type="OrthoDB" id="5574975at2759"/>
<dbReference type="RefSeq" id="XP_029216862.1">
    <property type="nucleotide sequence ID" value="XM_029360195.1"/>
</dbReference>
<dbReference type="GO" id="GO:0006661">
    <property type="term" value="P:phosphatidylinositol biosynthetic process"/>
    <property type="evidence" value="ECO:0007669"/>
    <property type="project" value="InterPro"/>
</dbReference>
<dbReference type="PANTHER" id="PTHR16023">
    <property type="entry name" value="TAX1 BINDING PROTEIN-RELATED"/>
    <property type="match status" value="1"/>
</dbReference>
<dbReference type="GeneID" id="40306527"/>
<evidence type="ECO:0000256" key="2">
    <source>
        <dbReference type="ARBA" id="ARBA00022737"/>
    </source>
</evidence>
<comment type="caution">
    <text evidence="6">The sequence shown here is derived from an EMBL/GenBank/DDBJ whole genome shotgun (WGS) entry which is preliminary data.</text>
</comment>
<dbReference type="VEuPathDB" id="ToxoDB:BESB_014660"/>
<evidence type="ECO:0000256" key="4">
    <source>
        <dbReference type="SAM" id="MobiDB-lite"/>
    </source>
</evidence>